<dbReference type="CDD" id="cd02851">
    <property type="entry name" value="E_set_GO_C"/>
    <property type="match status" value="1"/>
</dbReference>
<organism evidence="2 3">
    <name type="scientific">Papaver somniferum</name>
    <name type="common">Opium poppy</name>
    <dbReference type="NCBI Taxonomy" id="3469"/>
    <lineage>
        <taxon>Eukaryota</taxon>
        <taxon>Viridiplantae</taxon>
        <taxon>Streptophyta</taxon>
        <taxon>Embryophyta</taxon>
        <taxon>Tracheophyta</taxon>
        <taxon>Spermatophyta</taxon>
        <taxon>Magnoliopsida</taxon>
        <taxon>Ranunculales</taxon>
        <taxon>Papaveraceae</taxon>
        <taxon>Papaveroideae</taxon>
        <taxon>Papaver</taxon>
    </lineage>
</organism>
<dbReference type="Gramene" id="RZC56986">
    <property type="protein sequence ID" value="RZC56986"/>
    <property type="gene ID" value="C5167_015847"/>
</dbReference>
<protein>
    <recommendedName>
        <fullName evidence="1">Galactose oxidase-like Early set domain-containing protein</fullName>
    </recommendedName>
</protein>
<dbReference type="OMA" id="IDCFAPP"/>
<evidence type="ECO:0000259" key="1">
    <source>
        <dbReference type="Pfam" id="PF09118"/>
    </source>
</evidence>
<reference evidence="2 3" key="1">
    <citation type="journal article" date="2018" name="Science">
        <title>The opium poppy genome and morphinan production.</title>
        <authorList>
            <person name="Guo L."/>
            <person name="Winzer T."/>
            <person name="Yang X."/>
            <person name="Li Y."/>
            <person name="Ning Z."/>
            <person name="He Z."/>
            <person name="Teodor R."/>
            <person name="Lu Y."/>
            <person name="Bowser T.A."/>
            <person name="Graham I.A."/>
            <person name="Ye K."/>
        </authorList>
    </citation>
    <scope>NUCLEOTIDE SEQUENCE [LARGE SCALE GENOMIC DNA]</scope>
    <source>
        <strain evidence="3">cv. HN1</strain>
        <tissue evidence="2">Leaves</tissue>
    </source>
</reference>
<accession>A0A4Y7J941</accession>
<dbReference type="STRING" id="3469.A0A4Y7J941"/>
<name>A0A4Y7J941_PAPSO</name>
<dbReference type="Gene3D" id="2.60.40.10">
    <property type="entry name" value="Immunoglobulins"/>
    <property type="match status" value="1"/>
</dbReference>
<dbReference type="InterPro" id="IPR013783">
    <property type="entry name" value="Ig-like_fold"/>
</dbReference>
<dbReference type="PANTHER" id="PTHR32208">
    <property type="entry name" value="SECRETED PROTEIN-RELATED"/>
    <property type="match status" value="1"/>
</dbReference>
<dbReference type="InterPro" id="IPR015202">
    <property type="entry name" value="GO-like_E_set"/>
</dbReference>
<dbReference type="InterPro" id="IPR014756">
    <property type="entry name" value="Ig_E-set"/>
</dbReference>
<dbReference type="EMBL" id="CM010717">
    <property type="protein sequence ID" value="RZC56986.1"/>
    <property type="molecule type" value="Genomic_DNA"/>
</dbReference>
<dbReference type="SUPFAM" id="SSF81296">
    <property type="entry name" value="E set domains"/>
    <property type="match status" value="1"/>
</dbReference>
<dbReference type="Pfam" id="PF09118">
    <property type="entry name" value="GO-like_E_set"/>
    <property type="match status" value="1"/>
</dbReference>
<evidence type="ECO:0000313" key="2">
    <source>
        <dbReference type="EMBL" id="RZC56986.1"/>
    </source>
</evidence>
<dbReference type="AlphaFoldDB" id="A0A4Y7J941"/>
<keyword evidence="3" id="KW-1185">Reference proteome</keyword>
<sequence length="127" mass="14430">MFPTELSVEVFSPPYLSSGPRPQINLAKLKTEISYKEPISIGFVSKKKEGIENVSVIMVAPSFNTHSFSMNQRMMVLEINQVRRVTRNYHVIDCFAPPTPNIAPRGYYLLFVVQNGIPSKGRWVRIS</sequence>
<dbReference type="Proteomes" id="UP000316621">
    <property type="component" value="Chromosome 3"/>
</dbReference>
<evidence type="ECO:0000313" key="3">
    <source>
        <dbReference type="Proteomes" id="UP000316621"/>
    </source>
</evidence>
<dbReference type="PANTHER" id="PTHR32208:SF58">
    <property type="entry name" value="GALACTOSE OXIDASE-LIKE EARLY SET DOMAIN-CONTAINING PROTEIN"/>
    <property type="match status" value="1"/>
</dbReference>
<proteinExistence type="predicted"/>
<gene>
    <name evidence="2" type="ORF">C5167_015847</name>
</gene>
<feature type="domain" description="Galactose oxidase-like Early set" evidence="1">
    <location>
        <begin position="21"/>
        <end position="126"/>
    </location>
</feature>